<comment type="caution">
    <text evidence="2">The sequence shown here is derived from an EMBL/GenBank/DDBJ whole genome shotgun (WGS) entry which is preliminary data.</text>
</comment>
<reference evidence="2 3" key="1">
    <citation type="submission" date="2024-06" db="EMBL/GenBank/DDBJ databases">
        <title>Draft genome sequence of Geodermatophilus badlandi, a novel member of the Geodermatophilaceae isolated from badland sedimentary rocks in the Red desert, Wyoming, USA.</title>
        <authorList>
            <person name="Ben Tekaya S."/>
            <person name="Nouioui I."/>
            <person name="Flores G.M."/>
            <person name="Shaal M.N."/>
            <person name="Bredoire F."/>
            <person name="Basile F."/>
            <person name="Van Diepen L."/>
            <person name="Ward N.L."/>
        </authorList>
    </citation>
    <scope>NUCLEOTIDE SEQUENCE [LARGE SCALE GENOMIC DNA]</scope>
    <source>
        <strain evidence="2 3">WL48A</strain>
    </source>
</reference>
<name>A0ABV3X8C6_9ACTN</name>
<dbReference type="Proteomes" id="UP001560045">
    <property type="component" value="Unassembled WGS sequence"/>
</dbReference>
<sequence>MGARPWHDLPEDLVSLARGAVRLRPLREEDEVQARQAHAELAADDFPFLLAWDPAAPWPEHLRLLGQRRRGLEVPDGWVPETFLVAQVGGDLVGRVSIRHRLNEYLAEFGGHVGYAIRPAHRGLGYATAVLAQALVIARAEGVDEVLVTCQDGNAASAAVITRCGGRLEDVRRDPEGRPHRRYRIA</sequence>
<dbReference type="EMBL" id="JBFNXQ010000001">
    <property type="protein sequence ID" value="MEX5716790.1"/>
    <property type="molecule type" value="Genomic_DNA"/>
</dbReference>
<dbReference type="InterPro" id="IPR016181">
    <property type="entry name" value="Acyl_CoA_acyltransferase"/>
</dbReference>
<dbReference type="Gene3D" id="3.40.630.30">
    <property type="match status" value="1"/>
</dbReference>
<dbReference type="RefSeq" id="WP_369202015.1">
    <property type="nucleotide sequence ID" value="NZ_JBFNXQ010000001.1"/>
</dbReference>
<dbReference type="PROSITE" id="PS51186">
    <property type="entry name" value="GNAT"/>
    <property type="match status" value="1"/>
</dbReference>
<dbReference type="InterPro" id="IPR000182">
    <property type="entry name" value="GNAT_dom"/>
</dbReference>
<evidence type="ECO:0000313" key="3">
    <source>
        <dbReference type="Proteomes" id="UP001560045"/>
    </source>
</evidence>
<evidence type="ECO:0000313" key="2">
    <source>
        <dbReference type="EMBL" id="MEX5716790.1"/>
    </source>
</evidence>
<dbReference type="Pfam" id="PF13302">
    <property type="entry name" value="Acetyltransf_3"/>
    <property type="match status" value="1"/>
</dbReference>
<keyword evidence="3" id="KW-1185">Reference proteome</keyword>
<dbReference type="CDD" id="cd04301">
    <property type="entry name" value="NAT_SF"/>
    <property type="match status" value="1"/>
</dbReference>
<accession>A0ABV3X8C6</accession>
<evidence type="ECO:0000259" key="1">
    <source>
        <dbReference type="PROSITE" id="PS51186"/>
    </source>
</evidence>
<gene>
    <name evidence="2" type="ORF">ABQ292_00230</name>
</gene>
<proteinExistence type="predicted"/>
<feature type="domain" description="N-acetyltransferase" evidence="1">
    <location>
        <begin position="21"/>
        <end position="186"/>
    </location>
</feature>
<protein>
    <submittedName>
        <fullName evidence="2">GNAT family N-acetyltransferase</fullName>
    </submittedName>
</protein>
<dbReference type="PANTHER" id="PTHR39173">
    <property type="entry name" value="ACETYLTRANSFERASE"/>
    <property type="match status" value="1"/>
</dbReference>
<organism evidence="2 3">
    <name type="scientific">Geodermatophilus maliterrae</name>
    <dbReference type="NCBI Taxonomy" id="3162531"/>
    <lineage>
        <taxon>Bacteria</taxon>
        <taxon>Bacillati</taxon>
        <taxon>Actinomycetota</taxon>
        <taxon>Actinomycetes</taxon>
        <taxon>Geodermatophilales</taxon>
        <taxon>Geodermatophilaceae</taxon>
        <taxon>Geodermatophilus</taxon>
    </lineage>
</organism>
<dbReference type="PANTHER" id="PTHR39173:SF1">
    <property type="entry name" value="ACETYLTRANSFERASE"/>
    <property type="match status" value="1"/>
</dbReference>
<dbReference type="SUPFAM" id="SSF55729">
    <property type="entry name" value="Acyl-CoA N-acyltransferases (Nat)"/>
    <property type="match status" value="1"/>
</dbReference>